<keyword evidence="1" id="KW-0472">Membrane</keyword>
<name>E4X5J6_OIKDI</name>
<keyword evidence="3" id="KW-1185">Reference proteome</keyword>
<feature type="transmembrane region" description="Helical" evidence="1">
    <location>
        <begin position="178"/>
        <end position="196"/>
    </location>
</feature>
<evidence type="ECO:0000313" key="3">
    <source>
        <dbReference type="Proteomes" id="UP000001307"/>
    </source>
</evidence>
<gene>
    <name evidence="2" type="ORF">GSOID_T00002433001</name>
</gene>
<feature type="transmembrane region" description="Helical" evidence="1">
    <location>
        <begin position="287"/>
        <end position="309"/>
    </location>
</feature>
<feature type="transmembrane region" description="Helical" evidence="1">
    <location>
        <begin position="330"/>
        <end position="348"/>
    </location>
</feature>
<reference evidence="2" key="1">
    <citation type="journal article" date="2010" name="Science">
        <title>Plasticity of animal genome architecture unmasked by rapid evolution of a pelagic tunicate.</title>
        <authorList>
            <person name="Denoeud F."/>
            <person name="Henriet S."/>
            <person name="Mungpakdee S."/>
            <person name="Aury J.M."/>
            <person name="Da Silva C."/>
            <person name="Brinkmann H."/>
            <person name="Mikhaleva J."/>
            <person name="Olsen L.C."/>
            <person name="Jubin C."/>
            <person name="Canestro C."/>
            <person name="Bouquet J.M."/>
            <person name="Danks G."/>
            <person name="Poulain J."/>
            <person name="Campsteijn C."/>
            <person name="Adamski M."/>
            <person name="Cross I."/>
            <person name="Yadetie F."/>
            <person name="Muffato M."/>
            <person name="Louis A."/>
            <person name="Butcher S."/>
            <person name="Tsagkogeorga G."/>
            <person name="Konrad A."/>
            <person name="Singh S."/>
            <person name="Jensen M.F."/>
            <person name="Cong E.H."/>
            <person name="Eikeseth-Otteraa H."/>
            <person name="Noel B."/>
            <person name="Anthouard V."/>
            <person name="Porcel B.M."/>
            <person name="Kachouri-Lafond R."/>
            <person name="Nishino A."/>
            <person name="Ugolini M."/>
            <person name="Chourrout P."/>
            <person name="Nishida H."/>
            <person name="Aasland R."/>
            <person name="Huzurbazar S."/>
            <person name="Westhof E."/>
            <person name="Delsuc F."/>
            <person name="Lehrach H."/>
            <person name="Reinhardt R."/>
            <person name="Weissenbach J."/>
            <person name="Roy S.W."/>
            <person name="Artiguenave F."/>
            <person name="Postlethwait J.H."/>
            <person name="Manak J.R."/>
            <person name="Thompson E.M."/>
            <person name="Jaillon O."/>
            <person name="Du Pasquier L."/>
            <person name="Boudinot P."/>
            <person name="Liberles D.A."/>
            <person name="Volff J.N."/>
            <person name="Philippe H."/>
            <person name="Lenhard B."/>
            <person name="Roest Crollius H."/>
            <person name="Wincker P."/>
            <person name="Chourrout D."/>
        </authorList>
    </citation>
    <scope>NUCLEOTIDE SEQUENCE [LARGE SCALE GENOMIC DNA]</scope>
</reference>
<evidence type="ECO:0000256" key="1">
    <source>
        <dbReference type="SAM" id="Phobius"/>
    </source>
</evidence>
<feature type="transmembrane region" description="Helical" evidence="1">
    <location>
        <begin position="138"/>
        <end position="158"/>
    </location>
</feature>
<feature type="transmembrane region" description="Helical" evidence="1">
    <location>
        <begin position="379"/>
        <end position="399"/>
    </location>
</feature>
<accession>E4X5J6</accession>
<dbReference type="AlphaFoldDB" id="E4X5J6"/>
<evidence type="ECO:0000313" key="2">
    <source>
        <dbReference type="EMBL" id="CBY18565.1"/>
    </source>
</evidence>
<organism evidence="2">
    <name type="scientific">Oikopleura dioica</name>
    <name type="common">Tunicate</name>
    <dbReference type="NCBI Taxonomy" id="34765"/>
    <lineage>
        <taxon>Eukaryota</taxon>
        <taxon>Metazoa</taxon>
        <taxon>Chordata</taxon>
        <taxon>Tunicata</taxon>
        <taxon>Appendicularia</taxon>
        <taxon>Copelata</taxon>
        <taxon>Oikopleuridae</taxon>
        <taxon>Oikopleura</taxon>
    </lineage>
</organism>
<dbReference type="Proteomes" id="UP000001307">
    <property type="component" value="Unassembled WGS sequence"/>
</dbReference>
<keyword evidence="1" id="KW-0812">Transmembrane</keyword>
<feature type="transmembrane region" description="Helical" evidence="1">
    <location>
        <begin position="113"/>
        <end position="131"/>
    </location>
</feature>
<keyword evidence="1" id="KW-1133">Transmembrane helix</keyword>
<feature type="transmembrane region" description="Helical" evidence="1">
    <location>
        <begin position="58"/>
        <end position="79"/>
    </location>
</feature>
<protein>
    <recommendedName>
        <fullName evidence="4">Major facilitator superfamily (MFS) profile domain-containing protein</fullName>
    </recommendedName>
</protein>
<proteinExistence type="predicted"/>
<dbReference type="OrthoDB" id="10353875at2759"/>
<feature type="transmembrane region" description="Helical" evidence="1">
    <location>
        <begin position="244"/>
        <end position="267"/>
    </location>
</feature>
<dbReference type="EMBL" id="FN653025">
    <property type="protein sequence ID" value="CBY18565.1"/>
    <property type="molecule type" value="Genomic_DNA"/>
</dbReference>
<feature type="transmembrane region" description="Helical" evidence="1">
    <location>
        <begin position="23"/>
        <end position="46"/>
    </location>
</feature>
<evidence type="ECO:0008006" key="4">
    <source>
        <dbReference type="Google" id="ProtNLM"/>
    </source>
</evidence>
<feature type="transmembrane region" description="Helical" evidence="1">
    <location>
        <begin position="86"/>
        <end position="107"/>
    </location>
</feature>
<sequence length="482" mass="54258">MEHEVEATVSGIGAGFMSFSQKCVAYGFGFIDVFLHTMLIFGWSAFTEMYKKEGYFRISQIMVYAASFAGLIIFMLGVIRDYLGPGFSLIATKIVLTLGYVMMWQAVPGELDNLLYGWVLQYGAGVTLMIGNLPNSRLFEWSLFLITVNTLGANLSQFNGQIWELISDSTSLTSCDLSAIWGCLTIFSIFTGVLFQPWNTVTTETRAGRTFLSIFRAGDLWIEKRETSPMANVKATMKCFASPVYISTVLLFSVGNFISHMSLSLINDFIFDRKDVIEASGSTYEDYLSFFNITKTVINTAASPILGFLMQFLRNKYNAEKYDERLIQLVWPYILFVLSLGLMTIGVFQSSIGSIWLVFISLSFVMRIGYFYELFSVEICFPYSTMGIGFAIIEIVGGVINFAEEPIIERNRTTGELDWFNYTIAAGLGIALLPVFIQLPLTFKHGTTCHTYLDRTRQKMLKEQVNENGDNFVKAGKIQPQE</sequence>
<feature type="transmembrane region" description="Helical" evidence="1">
    <location>
        <begin position="419"/>
        <end position="437"/>
    </location>
</feature>
<feature type="transmembrane region" description="Helical" evidence="1">
    <location>
        <begin position="354"/>
        <end position="372"/>
    </location>
</feature>
<dbReference type="InParanoid" id="E4X5J6"/>